<organism evidence="2 3">
    <name type="scientific">Enhygromyxa salina</name>
    <dbReference type="NCBI Taxonomy" id="215803"/>
    <lineage>
        <taxon>Bacteria</taxon>
        <taxon>Pseudomonadati</taxon>
        <taxon>Myxococcota</taxon>
        <taxon>Polyangia</taxon>
        <taxon>Nannocystales</taxon>
        <taxon>Nannocystaceae</taxon>
        <taxon>Enhygromyxa</taxon>
    </lineage>
</organism>
<feature type="transmembrane region" description="Helical" evidence="1">
    <location>
        <begin position="69"/>
        <end position="88"/>
    </location>
</feature>
<dbReference type="InterPro" id="IPR010390">
    <property type="entry name" value="ABC-2_transporter-like"/>
</dbReference>
<accession>A0A2S9YQU5</accession>
<protein>
    <recommendedName>
        <fullName evidence="4">ABC-2 family transporter protein</fullName>
    </recommendedName>
</protein>
<comment type="caution">
    <text evidence="2">The sequence shown here is derived from an EMBL/GenBank/DDBJ whole genome shotgun (WGS) entry which is preliminary data.</text>
</comment>
<dbReference type="PANTHER" id="PTHR36833">
    <property type="entry name" value="SLR0610 PROTEIN-RELATED"/>
    <property type="match status" value="1"/>
</dbReference>
<dbReference type="OrthoDB" id="9788195at2"/>
<proteinExistence type="predicted"/>
<evidence type="ECO:0000313" key="2">
    <source>
        <dbReference type="EMBL" id="PRQ07467.1"/>
    </source>
</evidence>
<dbReference type="AlphaFoldDB" id="A0A2S9YQU5"/>
<dbReference type="EMBL" id="PVNL01000054">
    <property type="protein sequence ID" value="PRQ07467.1"/>
    <property type="molecule type" value="Genomic_DNA"/>
</dbReference>
<keyword evidence="1" id="KW-0472">Membrane</keyword>
<gene>
    <name evidence="2" type="ORF">ENSA7_28600</name>
</gene>
<feature type="transmembrane region" description="Helical" evidence="1">
    <location>
        <begin position="241"/>
        <end position="259"/>
    </location>
</feature>
<keyword evidence="1" id="KW-0812">Transmembrane</keyword>
<feature type="transmembrane region" description="Helical" evidence="1">
    <location>
        <begin position="155"/>
        <end position="179"/>
    </location>
</feature>
<feature type="transmembrane region" description="Helical" evidence="1">
    <location>
        <begin position="211"/>
        <end position="229"/>
    </location>
</feature>
<dbReference type="PANTHER" id="PTHR36833:SF2">
    <property type="entry name" value="SLR0610 PROTEIN"/>
    <property type="match status" value="1"/>
</dbReference>
<name>A0A2S9YQU5_9BACT</name>
<keyword evidence="1" id="KW-1133">Transmembrane helix</keyword>
<evidence type="ECO:0000256" key="1">
    <source>
        <dbReference type="SAM" id="Phobius"/>
    </source>
</evidence>
<feature type="transmembrane region" description="Helical" evidence="1">
    <location>
        <begin position="35"/>
        <end position="57"/>
    </location>
</feature>
<reference evidence="2 3" key="1">
    <citation type="submission" date="2018-03" db="EMBL/GenBank/DDBJ databases">
        <title>Draft Genome Sequences of the Obligatory Marine Myxobacteria Enhygromyxa salina SWB007.</title>
        <authorList>
            <person name="Poehlein A."/>
            <person name="Moghaddam J.A."/>
            <person name="Harms H."/>
            <person name="Alanjari M."/>
            <person name="Koenig G.M."/>
            <person name="Daniel R."/>
            <person name="Schaeberle T.F."/>
        </authorList>
    </citation>
    <scope>NUCLEOTIDE SEQUENCE [LARGE SCALE GENOMIC DNA]</scope>
    <source>
        <strain evidence="2 3">SWB007</strain>
    </source>
</reference>
<dbReference type="Proteomes" id="UP000238823">
    <property type="component" value="Unassembled WGS sequence"/>
</dbReference>
<sequence length="271" mass="28845">MSAGMERRAVSRHLRLLGAQMRLSMLAALEYRVGFWTEGVVGLAWSLGGVVPLFVAFEHRSDVAGWGPWELVLLTGFFLIISGVYASAVQPAVSKSMTQIRTGTLDYVLLRPVDALASCLTAQFEPWSLLEALTGIGLVIVAAVELELSPSLGQLGALLVVLVSGLVSLVALGVLMLCASFRALELQNLTSLMETLLGFAHWPISVFRGPLKLVFTFVVPFAVMTSYPAQSLIGGLGWPELVGAVGTTLALAIGARVIWGRALRGYTSASS</sequence>
<dbReference type="Pfam" id="PF06182">
    <property type="entry name" value="ABC2_membrane_6"/>
    <property type="match status" value="1"/>
</dbReference>
<evidence type="ECO:0000313" key="3">
    <source>
        <dbReference type="Proteomes" id="UP000238823"/>
    </source>
</evidence>
<evidence type="ECO:0008006" key="4">
    <source>
        <dbReference type="Google" id="ProtNLM"/>
    </source>
</evidence>